<keyword evidence="2" id="KW-1185">Reference proteome</keyword>
<evidence type="ECO:0000313" key="2">
    <source>
        <dbReference type="Proteomes" id="UP000325081"/>
    </source>
</evidence>
<dbReference type="EMBL" id="BKCP01002225">
    <property type="protein sequence ID" value="GER28068.1"/>
    <property type="molecule type" value="Genomic_DNA"/>
</dbReference>
<accession>A0A5A7P6E7</accession>
<reference evidence="2" key="1">
    <citation type="journal article" date="2019" name="Curr. Biol.">
        <title>Genome Sequence of Striga asiatica Provides Insight into the Evolution of Plant Parasitism.</title>
        <authorList>
            <person name="Yoshida S."/>
            <person name="Kim S."/>
            <person name="Wafula E.K."/>
            <person name="Tanskanen J."/>
            <person name="Kim Y.M."/>
            <person name="Honaas L."/>
            <person name="Yang Z."/>
            <person name="Spallek T."/>
            <person name="Conn C.E."/>
            <person name="Ichihashi Y."/>
            <person name="Cheong K."/>
            <person name="Cui S."/>
            <person name="Der J.P."/>
            <person name="Gundlach H."/>
            <person name="Jiao Y."/>
            <person name="Hori C."/>
            <person name="Ishida J.K."/>
            <person name="Kasahara H."/>
            <person name="Kiba T."/>
            <person name="Kim M.S."/>
            <person name="Koo N."/>
            <person name="Laohavisit A."/>
            <person name="Lee Y.H."/>
            <person name="Lumba S."/>
            <person name="McCourt P."/>
            <person name="Mortimer J.C."/>
            <person name="Mutuku J.M."/>
            <person name="Nomura T."/>
            <person name="Sasaki-Sekimoto Y."/>
            <person name="Seto Y."/>
            <person name="Wang Y."/>
            <person name="Wakatake T."/>
            <person name="Sakakibara H."/>
            <person name="Demura T."/>
            <person name="Yamaguchi S."/>
            <person name="Yoneyama K."/>
            <person name="Manabe R.I."/>
            <person name="Nelson D.C."/>
            <person name="Schulman A.H."/>
            <person name="Timko M.P."/>
            <person name="dePamphilis C.W."/>
            <person name="Choi D."/>
            <person name="Shirasu K."/>
        </authorList>
    </citation>
    <scope>NUCLEOTIDE SEQUENCE [LARGE SCALE GENOMIC DNA]</scope>
    <source>
        <strain evidence="2">cv. UVA1</strain>
    </source>
</reference>
<dbReference type="Proteomes" id="UP000325081">
    <property type="component" value="Unassembled WGS sequence"/>
</dbReference>
<sequence>MYVVLRVQWLEGLGLGDRLVTLTTKTNEGIKWTSLKNMEKLWKCGSQLFAINVDNRVEGTELSPPHHYKVWDFLEQFGKEHLEPDEWVYFAKDVAHARKLILRVVSDQRACGQCAVLIQFAGRVSNSCDFLNFDAQLGQEKGLWGVIGKGTEILHTLNSDTI</sequence>
<name>A0A5A7P6E7_STRAF</name>
<gene>
    <name evidence="1" type="ORF">STAS_03834</name>
</gene>
<organism evidence="1 2">
    <name type="scientific">Striga asiatica</name>
    <name type="common">Asiatic witchweed</name>
    <name type="synonym">Buchnera asiatica</name>
    <dbReference type="NCBI Taxonomy" id="4170"/>
    <lineage>
        <taxon>Eukaryota</taxon>
        <taxon>Viridiplantae</taxon>
        <taxon>Streptophyta</taxon>
        <taxon>Embryophyta</taxon>
        <taxon>Tracheophyta</taxon>
        <taxon>Spermatophyta</taxon>
        <taxon>Magnoliopsida</taxon>
        <taxon>eudicotyledons</taxon>
        <taxon>Gunneridae</taxon>
        <taxon>Pentapetalae</taxon>
        <taxon>asterids</taxon>
        <taxon>lamiids</taxon>
        <taxon>Lamiales</taxon>
        <taxon>Orobanchaceae</taxon>
        <taxon>Buchnereae</taxon>
        <taxon>Striga</taxon>
    </lineage>
</organism>
<proteinExistence type="predicted"/>
<dbReference type="AlphaFoldDB" id="A0A5A7P6E7"/>
<evidence type="ECO:0000313" key="1">
    <source>
        <dbReference type="EMBL" id="GER28068.1"/>
    </source>
</evidence>
<protein>
    <submittedName>
        <fullName evidence="1">4-alpha-glucan branching enzyme GlgB</fullName>
    </submittedName>
</protein>
<comment type="caution">
    <text evidence="1">The sequence shown here is derived from an EMBL/GenBank/DDBJ whole genome shotgun (WGS) entry which is preliminary data.</text>
</comment>